<dbReference type="GO" id="GO:0006412">
    <property type="term" value="P:translation"/>
    <property type="evidence" value="ECO:0007669"/>
    <property type="project" value="InterPro"/>
</dbReference>
<dbReference type="GO" id="GO:0003735">
    <property type="term" value="F:structural constituent of ribosome"/>
    <property type="evidence" value="ECO:0007669"/>
    <property type="project" value="InterPro"/>
</dbReference>
<dbReference type="Pfam" id="PF01479">
    <property type="entry name" value="S4"/>
    <property type="match status" value="1"/>
</dbReference>
<dbReference type="FunFam" id="3.10.290.10:FF:000002">
    <property type="entry name" value="40S ribosomal protein S4"/>
    <property type="match status" value="1"/>
</dbReference>
<dbReference type="CDD" id="cd00165">
    <property type="entry name" value="S4"/>
    <property type="match status" value="1"/>
</dbReference>
<keyword evidence="5" id="KW-0687">Ribonucleoprotein</keyword>
<dbReference type="InterPro" id="IPR013843">
    <property type="entry name" value="Ribosomal_eS4_N"/>
</dbReference>
<reference evidence="8 9" key="1">
    <citation type="submission" date="2014-06" db="EMBL/GenBank/DDBJ databases">
        <authorList>
            <person name="Swart Estienne"/>
        </authorList>
    </citation>
    <scope>NUCLEOTIDE SEQUENCE [LARGE SCALE GENOMIC DNA]</scope>
    <source>
        <strain evidence="8 9">130c</strain>
    </source>
</reference>
<keyword evidence="9" id="KW-1185">Reference proteome</keyword>
<dbReference type="OMA" id="GHIQLNL"/>
<dbReference type="FunFam" id="2.30.30.30:FF:000005">
    <property type="entry name" value="40S ribosomal protein S4"/>
    <property type="match status" value="1"/>
</dbReference>
<evidence type="ECO:0000256" key="2">
    <source>
        <dbReference type="ARBA" id="ARBA00022730"/>
    </source>
</evidence>
<dbReference type="InterPro" id="IPR000876">
    <property type="entry name" value="Ribosomal_eS4"/>
</dbReference>
<evidence type="ECO:0000313" key="9">
    <source>
        <dbReference type="Proteomes" id="UP000039865"/>
    </source>
</evidence>
<accession>A0A078AF45</accession>
<dbReference type="InterPro" id="IPR013845">
    <property type="entry name" value="Ribosomal_eS4_central_region"/>
</dbReference>
<dbReference type="Pfam" id="PF00900">
    <property type="entry name" value="Ribosomal_S4e"/>
    <property type="match status" value="1"/>
</dbReference>
<dbReference type="FunCoup" id="A0A078AF45">
    <property type="interactions" value="278"/>
</dbReference>
<organism evidence="8 9">
    <name type="scientific">Stylonychia lemnae</name>
    <name type="common">Ciliate</name>
    <dbReference type="NCBI Taxonomy" id="5949"/>
    <lineage>
        <taxon>Eukaryota</taxon>
        <taxon>Sar</taxon>
        <taxon>Alveolata</taxon>
        <taxon>Ciliophora</taxon>
        <taxon>Intramacronucleata</taxon>
        <taxon>Spirotrichea</taxon>
        <taxon>Stichotrichia</taxon>
        <taxon>Sporadotrichida</taxon>
        <taxon>Oxytrichidae</taxon>
        <taxon>Stylonychinae</taxon>
        <taxon>Stylonychia</taxon>
    </lineage>
</organism>
<dbReference type="HAMAP" id="MF_00485">
    <property type="entry name" value="Ribosomal_eS4"/>
    <property type="match status" value="1"/>
</dbReference>
<comment type="similarity">
    <text evidence="1">Belongs to the eukaryotic ribosomal protein eS4 family.</text>
</comment>
<dbReference type="Gene3D" id="2.30.30.30">
    <property type="match status" value="1"/>
</dbReference>
<dbReference type="OrthoDB" id="1109245at2759"/>
<evidence type="ECO:0000256" key="4">
    <source>
        <dbReference type="ARBA" id="ARBA00022980"/>
    </source>
</evidence>
<evidence type="ECO:0000256" key="1">
    <source>
        <dbReference type="ARBA" id="ARBA00007500"/>
    </source>
</evidence>
<dbReference type="PANTHER" id="PTHR11581">
    <property type="entry name" value="30S/40S RIBOSOMAL PROTEIN S4"/>
    <property type="match status" value="1"/>
</dbReference>
<dbReference type="InterPro" id="IPR041982">
    <property type="entry name" value="Ribosomal_eS4_KOW"/>
</dbReference>
<evidence type="ECO:0000256" key="3">
    <source>
        <dbReference type="ARBA" id="ARBA00022884"/>
    </source>
</evidence>
<dbReference type="Pfam" id="PF16121">
    <property type="entry name" value="40S_S4_C"/>
    <property type="match status" value="1"/>
</dbReference>
<dbReference type="FunFam" id="2.40.50.740:FF:000001">
    <property type="entry name" value="40S ribosomal protein S4"/>
    <property type="match status" value="1"/>
</dbReference>
<dbReference type="PROSITE" id="PS50889">
    <property type="entry name" value="S4"/>
    <property type="match status" value="1"/>
</dbReference>
<dbReference type="Proteomes" id="UP000039865">
    <property type="component" value="Unassembled WGS sequence"/>
</dbReference>
<gene>
    <name evidence="8" type="primary">Contig8582.g9155</name>
    <name evidence="8" type="ORF">STYLEM_9439</name>
</gene>
<dbReference type="InterPro" id="IPR018199">
    <property type="entry name" value="Ribosomal_eS4_N_CS"/>
</dbReference>
<dbReference type="InterPro" id="IPR002942">
    <property type="entry name" value="S4_RNA-bd"/>
</dbReference>
<protein>
    <submittedName>
        <fullName evidence="8">40s ribosomal protein s4</fullName>
    </submittedName>
</protein>
<evidence type="ECO:0000259" key="7">
    <source>
        <dbReference type="SMART" id="SM00363"/>
    </source>
</evidence>
<evidence type="ECO:0000256" key="5">
    <source>
        <dbReference type="ARBA" id="ARBA00023274"/>
    </source>
</evidence>
<keyword evidence="4 8" id="KW-0689">Ribosomal protein</keyword>
<evidence type="ECO:0000256" key="6">
    <source>
        <dbReference type="PROSITE-ProRule" id="PRU00182"/>
    </source>
</evidence>
<dbReference type="GO" id="GO:0019843">
    <property type="term" value="F:rRNA binding"/>
    <property type="evidence" value="ECO:0007669"/>
    <property type="project" value="UniProtKB-KW"/>
</dbReference>
<dbReference type="EMBL" id="CCKQ01008972">
    <property type="protein sequence ID" value="CDW80441.1"/>
    <property type="molecule type" value="Genomic_DNA"/>
</dbReference>
<dbReference type="InterPro" id="IPR036986">
    <property type="entry name" value="S4_RNA-bd_sf"/>
</dbReference>
<dbReference type="Gene3D" id="3.10.290.10">
    <property type="entry name" value="RNA-binding S4 domain"/>
    <property type="match status" value="1"/>
</dbReference>
<dbReference type="SMART" id="SM00363">
    <property type="entry name" value="S4"/>
    <property type="match status" value="1"/>
</dbReference>
<proteinExistence type="inferred from homology"/>
<evidence type="ECO:0000313" key="8">
    <source>
        <dbReference type="EMBL" id="CDW80441.1"/>
    </source>
</evidence>
<keyword evidence="3 6" id="KW-0694">RNA-binding</keyword>
<dbReference type="InterPro" id="IPR038237">
    <property type="entry name" value="Ribosomal_eS4_central_sf"/>
</dbReference>
<dbReference type="PANTHER" id="PTHR11581:SF0">
    <property type="entry name" value="SMALL RIBOSOMAL SUBUNIT PROTEIN ES4"/>
    <property type="match status" value="1"/>
</dbReference>
<dbReference type="Pfam" id="PF08071">
    <property type="entry name" value="RS4NT"/>
    <property type="match status" value="1"/>
</dbReference>
<dbReference type="PROSITE" id="PS00528">
    <property type="entry name" value="RIBOSOMAL_S4E"/>
    <property type="match status" value="1"/>
</dbReference>
<feature type="domain" description="RNA-binding S4" evidence="7">
    <location>
        <begin position="91"/>
        <end position="157"/>
    </location>
</feature>
<dbReference type="Gene3D" id="2.40.50.740">
    <property type="match status" value="1"/>
</dbReference>
<sequence>MSTLCLNFLFVVKGLIDLFIEFPLSLGLKPSFLYLILKAEVSAPSAAEKMARGPKKHQKRIAAPSHWMLNKLGGVYATRAGTGPHRRRESIPLSVLLRNRLRYAISRQEAIKIVKDKEGLIKIDNKIRRDPKYPLGIMDVVTIERTGEFFRILYDVKGRYQAHKIDAKEAQFKLCSIKRKALGPNKVPYVVTHDGRTLRFPHPDIKKHDSVKLNLESGEVEGLIKFENGAQVLIIGGNNIGRVGVLQHIEKHPSSFDIAHVKDGNGHHFATRVSNIFVIGEGKKSVISLLPQKGIKLSLIDERNARLHHQAEE</sequence>
<keyword evidence="2 6" id="KW-0699">rRNA-binding</keyword>
<dbReference type="InParanoid" id="A0A078AF45"/>
<dbReference type="InterPro" id="IPR014722">
    <property type="entry name" value="Rib_uL2_dom2"/>
</dbReference>
<dbReference type="InterPro" id="IPR032277">
    <property type="entry name" value="Ribosomal_eS4_C"/>
</dbReference>
<name>A0A078AF45_STYLE</name>
<dbReference type="AlphaFoldDB" id="A0A078AF45"/>
<dbReference type="GO" id="GO:0022627">
    <property type="term" value="C:cytosolic small ribosomal subunit"/>
    <property type="evidence" value="ECO:0007669"/>
    <property type="project" value="TreeGrafter"/>
</dbReference>
<dbReference type="CDD" id="cd06087">
    <property type="entry name" value="KOW_RPS4"/>
    <property type="match status" value="1"/>
</dbReference>